<feature type="domain" description="LITAF" evidence="3">
    <location>
        <begin position="75"/>
        <end position="159"/>
    </location>
</feature>
<evidence type="ECO:0000313" key="7">
    <source>
        <dbReference type="Proteomes" id="UP000078555"/>
    </source>
</evidence>
<feature type="region of interest" description="Disordered" evidence="1">
    <location>
        <begin position="589"/>
        <end position="667"/>
    </location>
</feature>
<evidence type="ECO:0000256" key="2">
    <source>
        <dbReference type="SAM" id="Phobius"/>
    </source>
</evidence>
<gene>
    <name evidence="4" type="ORF">POVWA1_006020</name>
    <name evidence="5" type="ORF">POVWA2_006090</name>
</gene>
<evidence type="ECO:0000259" key="3">
    <source>
        <dbReference type="PROSITE" id="PS51837"/>
    </source>
</evidence>
<feature type="transmembrane region" description="Helical" evidence="2">
    <location>
        <begin position="185"/>
        <end position="202"/>
    </location>
</feature>
<dbReference type="SMART" id="SM00714">
    <property type="entry name" value="LITAF"/>
    <property type="match status" value="1"/>
</dbReference>
<organism evidence="5 6">
    <name type="scientific">Plasmodium ovale wallikeri</name>
    <dbReference type="NCBI Taxonomy" id="864142"/>
    <lineage>
        <taxon>Eukaryota</taxon>
        <taxon>Sar</taxon>
        <taxon>Alveolata</taxon>
        <taxon>Apicomplexa</taxon>
        <taxon>Aconoidasida</taxon>
        <taxon>Haemosporida</taxon>
        <taxon>Plasmodiidae</taxon>
        <taxon>Plasmodium</taxon>
        <taxon>Plasmodium (Plasmodium)</taxon>
    </lineage>
</organism>
<feature type="compositionally biased region" description="Acidic residues" evidence="1">
    <location>
        <begin position="510"/>
        <end position="522"/>
    </location>
</feature>
<reference evidence="5" key="1">
    <citation type="submission" date="2016-05" db="EMBL/GenBank/DDBJ databases">
        <authorList>
            <person name="Lavstsen T."/>
            <person name="Jespersen J.S."/>
        </authorList>
    </citation>
    <scope>NUCLEOTIDE SEQUENCE [LARGE SCALE GENOMIC DNA]</scope>
</reference>
<accession>A0A1A8YJS4</accession>
<dbReference type="AlphaFoldDB" id="A0A1A8YJS4"/>
<protein>
    <recommendedName>
        <fullName evidence="3">LITAF domain-containing protein</fullName>
    </recommendedName>
</protein>
<feature type="compositionally biased region" description="Basic and acidic residues" evidence="1">
    <location>
        <begin position="619"/>
        <end position="667"/>
    </location>
</feature>
<dbReference type="EMBL" id="FLRD01000012">
    <property type="protein sequence ID" value="SBT31208.1"/>
    <property type="molecule type" value="Genomic_DNA"/>
</dbReference>
<dbReference type="Proteomes" id="UP000078550">
    <property type="component" value="Unassembled WGS sequence"/>
</dbReference>
<evidence type="ECO:0000313" key="4">
    <source>
        <dbReference type="EMBL" id="SBT31208.1"/>
    </source>
</evidence>
<feature type="region of interest" description="Disordered" evidence="1">
    <location>
        <begin position="1"/>
        <end position="41"/>
    </location>
</feature>
<reference evidence="6 7" key="2">
    <citation type="submission" date="2016-05" db="EMBL/GenBank/DDBJ databases">
        <authorList>
            <person name="Naeem Raeece"/>
        </authorList>
    </citation>
    <scope>NUCLEOTIDE SEQUENCE [LARGE SCALE GENOMIC DNA]</scope>
</reference>
<dbReference type="PROSITE" id="PS51837">
    <property type="entry name" value="LITAF"/>
    <property type="match status" value="1"/>
</dbReference>
<feature type="transmembrane region" description="Helical" evidence="2">
    <location>
        <begin position="112"/>
        <end position="138"/>
    </location>
</feature>
<dbReference type="EMBL" id="FLRE01000024">
    <property type="protein sequence ID" value="SBT31793.1"/>
    <property type="molecule type" value="Genomic_DNA"/>
</dbReference>
<proteinExistence type="predicted"/>
<keyword evidence="7" id="KW-1185">Reference proteome</keyword>
<feature type="compositionally biased region" description="Polar residues" evidence="1">
    <location>
        <begin position="1"/>
        <end position="17"/>
    </location>
</feature>
<evidence type="ECO:0000256" key="1">
    <source>
        <dbReference type="SAM" id="MobiDB-lite"/>
    </source>
</evidence>
<dbReference type="Pfam" id="PF10601">
    <property type="entry name" value="zf-LITAF-like"/>
    <property type="match status" value="1"/>
</dbReference>
<dbReference type="Proteomes" id="UP000078555">
    <property type="component" value="Unassembled WGS sequence"/>
</dbReference>
<keyword evidence="2" id="KW-0812">Transmembrane</keyword>
<feature type="compositionally biased region" description="Basic and acidic residues" evidence="1">
    <location>
        <begin position="589"/>
        <end position="610"/>
    </location>
</feature>
<sequence>MNVLQNEMQDLNINDNAYDNVDNGDSSDNGENDENQYNDTSTCHDSNMVYNHSHSFKSTSSAVNGNIGNYGEKGVRRNEKQKYSDKNEVKEVLNCSYCNKHVYAVVKTYTPVFVYILVFLLFLFISFFTIFLLPLLYLTFKQKKYSCPYCEKNLISSEKLFKIKRENQILTFQFPKCAIIISAKYLVLFLSLIFLIFFFYIIRITNHFNFENLAKGPYIKASWIDYLDDCGNKSQFRNKFNSIHNFKMKYDGNTIIWKGTFFQIKEGFFNNNSLYIKMEPSEYKYDKPDIRAIFNDSLISQIENLQKNDFIEFECTLIQISKNREPHLCILWNVLLLEKYQQKNFNVVDFVKHLSILDMINNHSNANPFFINLKNKNGNIKRSIKIVHFSPGISNGGTISSIGIDSGDIDSGDIGSSGIGSSGISSSGISSSGIGSSGISSGGISSGGFTGQPKVLHGTDPYMFNFVNNEIINSGEIFPYIDDMNGNAKMTLSDIVLKTSGEGREVGGLTDEDEDDPEEDDDYATEDYELDDMHSMNRMYDNSDSHIDPFDYQGEGLYGRNEPSLHHFSFGDDDNNNVFEEEHANVYESDVHNERDSPSQFEVHGDKELPNKGTPNEHTPSEHATSNDHGEEVKPEKPRDEGSDKTGNEERNKKVDIQDNRDDKVKM</sequence>
<evidence type="ECO:0000313" key="5">
    <source>
        <dbReference type="EMBL" id="SBT31793.1"/>
    </source>
</evidence>
<dbReference type="InterPro" id="IPR006629">
    <property type="entry name" value="LITAF"/>
</dbReference>
<name>A0A1A8YJS4_PLAOA</name>
<feature type="region of interest" description="Disordered" evidence="1">
    <location>
        <begin position="502"/>
        <end position="522"/>
    </location>
</feature>
<keyword evidence="2" id="KW-1133">Transmembrane helix</keyword>
<keyword evidence="2" id="KW-0472">Membrane</keyword>
<evidence type="ECO:0000313" key="6">
    <source>
        <dbReference type="Proteomes" id="UP000078550"/>
    </source>
</evidence>